<gene>
    <name evidence="3" type="ORF">D0861_02587</name>
</gene>
<evidence type="ECO:0000256" key="2">
    <source>
        <dbReference type="SAM" id="MobiDB-lite"/>
    </source>
</evidence>
<name>A0A3M7FUY9_HORWE</name>
<sequence>MGTDDSEVLRRVAAACLSNNSAPHKVRQSKSAPRSLPVQAAISPPRATIAEGQVTPKASTPAPSFGADASSSAGPITERNVNTMVADNRSMPSLKGNSESLKEARDFLQSASKTKVHSRNPRAALIVSSASPGRSAREPRAQKMLSESIQGVTSLSSPVSRAPKAETTPLFAENVRPAVSKWADFSAIHNKPVSLQNPPNPAFTSNESYTSLSGHSTPSTAAGGTSKTKTDSVDDITSALRSTSITGGSPGAKPGPKTQTKGVGLFDRQLSGVNNTLKELDSEMLPPHLRGKALNQGMSPKPSKPVGKTAENANGANLPMAPETPIFATAKAPQPMLSAAAPAATSSAEGRSEVAAAGISAEPEVCQKQSDGPPLQETKKPSDSPGKKANPIVLDADIFDNPEATQSTMAGVAGDGSGIFAKMQMDVKELSERVKSLESAKVEMEHRLEQFVKKDEQRRFMGTGDINAPFAIDVAYPDGTKRAIQVGVGMKVADLIKRCRVDAKIEAGTTRTPRIAVDGSFIGHGQLLGEVNVTKGTNKFVAFQYELV</sequence>
<protein>
    <submittedName>
        <fullName evidence="3">Uncharacterized protein</fullName>
    </submittedName>
</protein>
<feature type="compositionally biased region" description="Polar residues" evidence="2">
    <location>
        <begin position="145"/>
        <end position="159"/>
    </location>
</feature>
<evidence type="ECO:0000313" key="4">
    <source>
        <dbReference type="Proteomes" id="UP000268823"/>
    </source>
</evidence>
<feature type="compositionally biased region" description="Polar residues" evidence="2">
    <location>
        <begin position="193"/>
        <end position="227"/>
    </location>
</feature>
<feature type="region of interest" description="Disordered" evidence="2">
    <location>
        <begin position="341"/>
        <end position="390"/>
    </location>
</feature>
<feature type="region of interest" description="Disordered" evidence="2">
    <location>
        <begin position="17"/>
        <end position="77"/>
    </location>
</feature>
<feature type="compositionally biased region" description="Basic and acidic residues" evidence="2">
    <location>
        <begin position="377"/>
        <end position="386"/>
    </location>
</feature>
<reference evidence="3 4" key="1">
    <citation type="journal article" date="2018" name="BMC Genomics">
        <title>Genomic evidence for intraspecific hybridization in a clonal and extremely halotolerant yeast.</title>
        <authorList>
            <person name="Gostincar C."/>
            <person name="Stajich J.E."/>
            <person name="Zupancic J."/>
            <person name="Zalar P."/>
            <person name="Gunde-Cimerman N."/>
        </authorList>
    </citation>
    <scope>NUCLEOTIDE SEQUENCE [LARGE SCALE GENOMIC DNA]</scope>
    <source>
        <strain evidence="3 4">EXF-2788</strain>
    </source>
</reference>
<feature type="region of interest" description="Disordered" evidence="2">
    <location>
        <begin position="281"/>
        <end position="321"/>
    </location>
</feature>
<keyword evidence="1" id="KW-0175">Coiled coil</keyword>
<feature type="region of interest" description="Disordered" evidence="2">
    <location>
        <begin position="128"/>
        <end position="163"/>
    </location>
</feature>
<dbReference type="Proteomes" id="UP000268823">
    <property type="component" value="Unassembled WGS sequence"/>
</dbReference>
<feature type="region of interest" description="Disordered" evidence="2">
    <location>
        <begin position="191"/>
        <end position="265"/>
    </location>
</feature>
<organism evidence="3 4">
    <name type="scientific">Hortaea werneckii</name>
    <name type="common">Black yeast</name>
    <name type="synonym">Cladosporium werneckii</name>
    <dbReference type="NCBI Taxonomy" id="91943"/>
    <lineage>
        <taxon>Eukaryota</taxon>
        <taxon>Fungi</taxon>
        <taxon>Dikarya</taxon>
        <taxon>Ascomycota</taxon>
        <taxon>Pezizomycotina</taxon>
        <taxon>Dothideomycetes</taxon>
        <taxon>Dothideomycetidae</taxon>
        <taxon>Mycosphaerellales</taxon>
        <taxon>Teratosphaeriaceae</taxon>
        <taxon>Hortaea</taxon>
    </lineage>
</organism>
<comment type="caution">
    <text evidence="3">The sequence shown here is derived from an EMBL/GenBank/DDBJ whole genome shotgun (WGS) entry which is preliminary data.</text>
</comment>
<dbReference type="AlphaFoldDB" id="A0A3M7FUY9"/>
<dbReference type="OrthoDB" id="3869036at2759"/>
<evidence type="ECO:0000256" key="1">
    <source>
        <dbReference type="SAM" id="Coils"/>
    </source>
</evidence>
<evidence type="ECO:0000313" key="3">
    <source>
        <dbReference type="EMBL" id="RMY92264.1"/>
    </source>
</evidence>
<dbReference type="EMBL" id="QWIR01000031">
    <property type="protein sequence ID" value="RMY92264.1"/>
    <property type="molecule type" value="Genomic_DNA"/>
</dbReference>
<accession>A0A3M7FUY9</accession>
<dbReference type="VEuPathDB" id="FungiDB:BTJ68_08383"/>
<proteinExistence type="predicted"/>
<feature type="coiled-coil region" evidence="1">
    <location>
        <begin position="420"/>
        <end position="454"/>
    </location>
</feature>